<dbReference type="SUPFAM" id="SSF48498">
    <property type="entry name" value="Tetracyclin repressor-like, C-terminal domain"/>
    <property type="match status" value="1"/>
</dbReference>
<dbReference type="GO" id="GO:0045892">
    <property type="term" value="P:negative regulation of DNA-templated transcription"/>
    <property type="evidence" value="ECO:0007669"/>
    <property type="project" value="InterPro"/>
</dbReference>
<evidence type="ECO:0000256" key="4">
    <source>
        <dbReference type="PROSITE-ProRule" id="PRU00335"/>
    </source>
</evidence>
<accession>A0A1T3P2W5</accession>
<comment type="caution">
    <text evidence="6">The sequence shown here is derived from an EMBL/GenBank/DDBJ whole genome shotgun (WGS) entry which is preliminary data.</text>
</comment>
<dbReference type="InterPro" id="IPR001647">
    <property type="entry name" value="HTH_TetR"/>
</dbReference>
<feature type="DNA-binding region" description="H-T-H motif" evidence="4">
    <location>
        <begin position="26"/>
        <end position="45"/>
    </location>
</feature>
<dbReference type="Gene3D" id="1.10.357.10">
    <property type="entry name" value="Tetracycline Repressor, domain 2"/>
    <property type="match status" value="1"/>
</dbReference>
<dbReference type="EMBL" id="MWQN01000001">
    <property type="protein sequence ID" value="OPC83436.1"/>
    <property type="molecule type" value="Genomic_DNA"/>
</dbReference>
<dbReference type="eggNOG" id="COG1309">
    <property type="taxonomic scope" value="Bacteria"/>
</dbReference>
<dbReference type="InterPro" id="IPR003012">
    <property type="entry name" value="Tet_transcr_reg_TetR"/>
</dbReference>
<dbReference type="Proteomes" id="UP000190037">
    <property type="component" value="Unassembled WGS sequence"/>
</dbReference>
<keyword evidence="2 4" id="KW-0238">DNA-binding</keyword>
<sequence>MDRITRDTVLDTAMRLVMESGIENLSMRKLAAELGVAVTSIYWHVGNRDVLVDQLVDRVIAEMGAISVDGSTPVERVVSIARSTRRMILERPHLVGLVRERGLESLMMLPARKALVHEMTAAGLRGARAGEAVQAVQYQVAGFVMLERALENSAAEPPAVDEWRAELAREDPELADSLSNVTDGDRLFVLSVRALVESLLG</sequence>
<gene>
    <name evidence="6" type="ORF">B4N89_23045</name>
</gene>
<evidence type="ECO:0000313" key="6">
    <source>
        <dbReference type="EMBL" id="OPC83436.1"/>
    </source>
</evidence>
<evidence type="ECO:0000259" key="5">
    <source>
        <dbReference type="PROSITE" id="PS50977"/>
    </source>
</evidence>
<dbReference type="STRING" id="159449.B4N89_23045"/>
<dbReference type="Pfam" id="PF00440">
    <property type="entry name" value="TetR_N"/>
    <property type="match status" value="1"/>
</dbReference>
<keyword evidence="1" id="KW-0805">Transcription regulation</keyword>
<feature type="domain" description="HTH tetR-type" evidence="5">
    <location>
        <begin position="3"/>
        <end position="63"/>
    </location>
</feature>
<protein>
    <submittedName>
        <fullName evidence="6">TetR family transcriptional regulator</fullName>
    </submittedName>
</protein>
<evidence type="ECO:0000256" key="3">
    <source>
        <dbReference type="ARBA" id="ARBA00023163"/>
    </source>
</evidence>
<dbReference type="PANTHER" id="PTHR30055:SF234">
    <property type="entry name" value="HTH-TYPE TRANSCRIPTIONAL REGULATOR BETI"/>
    <property type="match status" value="1"/>
</dbReference>
<dbReference type="GO" id="GO:0003700">
    <property type="term" value="F:DNA-binding transcription factor activity"/>
    <property type="evidence" value="ECO:0007669"/>
    <property type="project" value="TreeGrafter"/>
</dbReference>
<dbReference type="PANTHER" id="PTHR30055">
    <property type="entry name" value="HTH-TYPE TRANSCRIPTIONAL REGULATOR RUTR"/>
    <property type="match status" value="1"/>
</dbReference>
<keyword evidence="3" id="KW-0804">Transcription</keyword>
<name>A0A1T3P2W5_9ACTN</name>
<dbReference type="OrthoDB" id="4773059at2"/>
<dbReference type="AlphaFoldDB" id="A0A1T3P2W5"/>
<reference evidence="6 7" key="1">
    <citation type="submission" date="2017-03" db="EMBL/GenBank/DDBJ databases">
        <title>Draft genome sequence of Streptomyces scabrisporus NF3, endophyte isolated from Amphipterygium adstringens.</title>
        <authorList>
            <person name="Vazquez M."/>
            <person name="Ceapa C.D."/>
            <person name="Rodriguez Luna D."/>
            <person name="Sanchez Esquivel S."/>
        </authorList>
    </citation>
    <scope>NUCLEOTIDE SEQUENCE [LARGE SCALE GENOMIC DNA]</scope>
    <source>
        <strain evidence="6 7">NF3</strain>
    </source>
</reference>
<dbReference type="SUPFAM" id="SSF46689">
    <property type="entry name" value="Homeodomain-like"/>
    <property type="match status" value="1"/>
</dbReference>
<dbReference type="PRINTS" id="PR00400">
    <property type="entry name" value="TETREPRESSOR"/>
</dbReference>
<organism evidence="6 7">
    <name type="scientific">Embleya scabrispora</name>
    <dbReference type="NCBI Taxonomy" id="159449"/>
    <lineage>
        <taxon>Bacteria</taxon>
        <taxon>Bacillati</taxon>
        <taxon>Actinomycetota</taxon>
        <taxon>Actinomycetes</taxon>
        <taxon>Kitasatosporales</taxon>
        <taxon>Streptomycetaceae</taxon>
        <taxon>Embleya</taxon>
    </lineage>
</organism>
<evidence type="ECO:0000256" key="2">
    <source>
        <dbReference type="ARBA" id="ARBA00023125"/>
    </source>
</evidence>
<dbReference type="GO" id="GO:0046677">
    <property type="term" value="P:response to antibiotic"/>
    <property type="evidence" value="ECO:0007669"/>
    <property type="project" value="InterPro"/>
</dbReference>
<dbReference type="PROSITE" id="PS50977">
    <property type="entry name" value="HTH_TETR_2"/>
    <property type="match status" value="1"/>
</dbReference>
<dbReference type="InterPro" id="IPR036271">
    <property type="entry name" value="Tet_transcr_reg_TetR-rel_C_sf"/>
</dbReference>
<evidence type="ECO:0000313" key="7">
    <source>
        <dbReference type="Proteomes" id="UP000190037"/>
    </source>
</evidence>
<proteinExistence type="predicted"/>
<dbReference type="GO" id="GO:0000976">
    <property type="term" value="F:transcription cis-regulatory region binding"/>
    <property type="evidence" value="ECO:0007669"/>
    <property type="project" value="TreeGrafter"/>
</dbReference>
<dbReference type="PRINTS" id="PR00455">
    <property type="entry name" value="HTHTETR"/>
</dbReference>
<dbReference type="RefSeq" id="WP_078977726.1">
    <property type="nucleotide sequence ID" value="NZ_MWQN01000001.1"/>
</dbReference>
<dbReference type="InterPro" id="IPR050109">
    <property type="entry name" value="HTH-type_TetR-like_transc_reg"/>
</dbReference>
<dbReference type="InterPro" id="IPR009057">
    <property type="entry name" value="Homeodomain-like_sf"/>
</dbReference>
<evidence type="ECO:0000256" key="1">
    <source>
        <dbReference type="ARBA" id="ARBA00023015"/>
    </source>
</evidence>
<keyword evidence="7" id="KW-1185">Reference proteome</keyword>